<reference evidence="1" key="1">
    <citation type="submission" date="2020-08" db="EMBL/GenBank/DDBJ databases">
        <title>Multicomponent nature underlies the extraordinary mechanical properties of spider dragline silk.</title>
        <authorList>
            <person name="Kono N."/>
            <person name="Nakamura H."/>
            <person name="Mori M."/>
            <person name="Yoshida Y."/>
            <person name="Ohtoshi R."/>
            <person name="Malay A.D."/>
            <person name="Moran D.A.P."/>
            <person name="Tomita M."/>
            <person name="Numata K."/>
            <person name="Arakawa K."/>
        </authorList>
    </citation>
    <scope>NUCLEOTIDE SEQUENCE</scope>
</reference>
<evidence type="ECO:0000313" key="1">
    <source>
        <dbReference type="EMBL" id="GFY59879.1"/>
    </source>
</evidence>
<keyword evidence="1" id="KW-0808">Transferase</keyword>
<dbReference type="InterPro" id="IPR052560">
    <property type="entry name" value="RdDP_mobile_element"/>
</dbReference>
<name>A0A8X6XWA5_9ARAC</name>
<organism evidence="1 2">
    <name type="scientific">Trichonephila inaurata madagascariensis</name>
    <dbReference type="NCBI Taxonomy" id="2747483"/>
    <lineage>
        <taxon>Eukaryota</taxon>
        <taxon>Metazoa</taxon>
        <taxon>Ecdysozoa</taxon>
        <taxon>Arthropoda</taxon>
        <taxon>Chelicerata</taxon>
        <taxon>Arachnida</taxon>
        <taxon>Araneae</taxon>
        <taxon>Araneomorphae</taxon>
        <taxon>Entelegynae</taxon>
        <taxon>Araneoidea</taxon>
        <taxon>Nephilidae</taxon>
        <taxon>Trichonephila</taxon>
        <taxon>Trichonephila inaurata</taxon>
    </lineage>
</organism>
<evidence type="ECO:0000313" key="2">
    <source>
        <dbReference type="Proteomes" id="UP000886998"/>
    </source>
</evidence>
<keyword evidence="1" id="KW-0695">RNA-directed DNA polymerase</keyword>
<gene>
    <name evidence="1" type="primary">DDZ39_07810</name>
    <name evidence="1" type="ORF">TNIN_266741</name>
</gene>
<dbReference type="GO" id="GO:0003964">
    <property type="term" value="F:RNA-directed DNA polymerase activity"/>
    <property type="evidence" value="ECO:0007669"/>
    <property type="project" value="UniProtKB-KW"/>
</dbReference>
<dbReference type="AlphaFoldDB" id="A0A8X6XWA5"/>
<accession>A0A8X6XWA5</accession>
<dbReference type="Proteomes" id="UP000886998">
    <property type="component" value="Unassembled WGS sequence"/>
</dbReference>
<sequence>MDHVVCAVAVSDEYQPDEGELDPENNAYLVDAEAVCVAGSRGVGNFVHQDLAPDTRPLAVGGVASAAVREADEGLKRYKSFRHISFRIKTMAWIGRVIKEIFIDFSGLVRSKLLATTIDITAIDLQHIDSAEWRVVKSLPTVTISQSSPLSTLKNNNSWNFRKANWDKFTDDLDSYCSQIIDFNNLKILVQSFNRGVQKAAKLSIPRRKRRNDWMPYWKDHNIDALIHERDSACNDLEKNNNIENRRKFTDICREVEEEIAAYKREKWADFCGRLDLRKDSQHWNVIKVLNNRSTQVNNRPTSNIIVSNGHKSKTDLEAANLLATHYEQARKLSFQNSDKKQKKAYKQVLQQNKSYIYTERHLY</sequence>
<comment type="caution">
    <text evidence="1">The sequence shown here is derived from an EMBL/GenBank/DDBJ whole genome shotgun (WGS) entry which is preliminary data.</text>
</comment>
<keyword evidence="1" id="KW-0548">Nucleotidyltransferase</keyword>
<proteinExistence type="predicted"/>
<dbReference type="OrthoDB" id="6437273at2759"/>
<keyword evidence="2" id="KW-1185">Reference proteome</keyword>
<protein>
    <submittedName>
        <fullName evidence="1">Reverse transcriptase domain-containing protein</fullName>
    </submittedName>
</protein>
<dbReference type="PANTHER" id="PTHR36688:SF2">
    <property type="entry name" value="ENDONUCLEASE_EXONUCLEASE_PHOSPHATASE DOMAIN-CONTAINING PROTEIN"/>
    <property type="match status" value="1"/>
</dbReference>
<dbReference type="PANTHER" id="PTHR36688">
    <property type="entry name" value="ENDO/EXONUCLEASE/PHOSPHATASE DOMAIN-CONTAINING PROTEIN"/>
    <property type="match status" value="1"/>
</dbReference>
<dbReference type="EMBL" id="BMAV01012871">
    <property type="protein sequence ID" value="GFY59879.1"/>
    <property type="molecule type" value="Genomic_DNA"/>
</dbReference>